<dbReference type="VEuPathDB" id="FungiDB:SPRG_10866"/>
<evidence type="ECO:0000313" key="1">
    <source>
        <dbReference type="EMBL" id="KDO24079.1"/>
    </source>
</evidence>
<dbReference type="Proteomes" id="UP000030745">
    <property type="component" value="Unassembled WGS sequence"/>
</dbReference>
<name>A0A067BZX5_SAPPC</name>
<dbReference type="SUPFAM" id="SSF58100">
    <property type="entry name" value="Bacterial hemolysins"/>
    <property type="match status" value="1"/>
</dbReference>
<accession>A0A067BZX5</accession>
<reference evidence="1 2" key="1">
    <citation type="journal article" date="2013" name="PLoS Genet.">
        <title>Distinctive expansion of potential virulence genes in the genome of the oomycete fish pathogen Saprolegnia parasitica.</title>
        <authorList>
            <person name="Jiang R.H."/>
            <person name="de Bruijn I."/>
            <person name="Haas B.J."/>
            <person name="Belmonte R."/>
            <person name="Lobach L."/>
            <person name="Christie J."/>
            <person name="van den Ackerveken G."/>
            <person name="Bottin A."/>
            <person name="Bulone V."/>
            <person name="Diaz-Moreno S.M."/>
            <person name="Dumas B."/>
            <person name="Fan L."/>
            <person name="Gaulin E."/>
            <person name="Govers F."/>
            <person name="Grenville-Briggs L.J."/>
            <person name="Horner N.R."/>
            <person name="Levin J.Z."/>
            <person name="Mammella M."/>
            <person name="Meijer H.J."/>
            <person name="Morris P."/>
            <person name="Nusbaum C."/>
            <person name="Oome S."/>
            <person name="Phillips A.J."/>
            <person name="van Rooyen D."/>
            <person name="Rzeszutek E."/>
            <person name="Saraiva M."/>
            <person name="Secombes C.J."/>
            <person name="Seidl M.F."/>
            <person name="Snel B."/>
            <person name="Stassen J.H."/>
            <person name="Sykes S."/>
            <person name="Tripathy S."/>
            <person name="van den Berg H."/>
            <person name="Vega-Arreguin J.C."/>
            <person name="Wawra S."/>
            <person name="Young S.K."/>
            <person name="Zeng Q."/>
            <person name="Dieguez-Uribeondo J."/>
            <person name="Russ C."/>
            <person name="Tyler B.M."/>
            <person name="van West P."/>
        </authorList>
    </citation>
    <scope>NUCLEOTIDE SEQUENCE [LARGE SCALE GENOMIC DNA]</scope>
    <source>
        <strain evidence="1 2">CBS 223.65</strain>
    </source>
</reference>
<dbReference type="RefSeq" id="XP_012205215.1">
    <property type="nucleotide sequence ID" value="XM_012349825.1"/>
</dbReference>
<keyword evidence="2" id="KW-1185">Reference proteome</keyword>
<dbReference type="Gene3D" id="1.20.1170.10">
    <property type="match status" value="1"/>
</dbReference>
<dbReference type="GeneID" id="24132952"/>
<proteinExistence type="predicted"/>
<evidence type="ECO:0000313" key="2">
    <source>
        <dbReference type="Proteomes" id="UP000030745"/>
    </source>
</evidence>
<organism evidence="1 2">
    <name type="scientific">Saprolegnia parasitica (strain CBS 223.65)</name>
    <dbReference type="NCBI Taxonomy" id="695850"/>
    <lineage>
        <taxon>Eukaryota</taxon>
        <taxon>Sar</taxon>
        <taxon>Stramenopiles</taxon>
        <taxon>Oomycota</taxon>
        <taxon>Saprolegniomycetes</taxon>
        <taxon>Saprolegniales</taxon>
        <taxon>Saprolegniaceae</taxon>
        <taxon>Saprolegnia</taxon>
    </lineage>
</organism>
<dbReference type="KEGG" id="spar:SPRG_10866"/>
<sequence>MDATDAPGPARGLYRLRIALQIFRSLARDSVRPATFFGHARETIDLYIRVCPRAGSVLLGRATTLTLNSQDAYEKALREVNAWCYQATAYLGFGRDAVGSTDDYATDVSHVIQAMCEGGVKAMQLVAVAFESCARDLSASYAMFDQLAAMHDSSEAIQLRSHYSPHTVYGRDEDGPALARALRAHAERIDGVVQRMLKTFEQLQETQVIALLDAFLRRPMALLVNECRLFMNEHEQTI</sequence>
<protein>
    <submittedName>
        <fullName evidence="1">Uncharacterized protein</fullName>
    </submittedName>
</protein>
<dbReference type="EMBL" id="KK583246">
    <property type="protein sequence ID" value="KDO24079.1"/>
    <property type="molecule type" value="Genomic_DNA"/>
</dbReference>
<gene>
    <name evidence="1" type="ORF">SPRG_10866</name>
</gene>
<dbReference type="AlphaFoldDB" id="A0A067BZX5"/>